<dbReference type="EMBL" id="CAJVPS010018777">
    <property type="protein sequence ID" value="CAG8698639.1"/>
    <property type="molecule type" value="Genomic_DNA"/>
</dbReference>
<proteinExistence type="predicted"/>
<evidence type="ECO:0000313" key="2">
    <source>
        <dbReference type="Proteomes" id="UP000789508"/>
    </source>
</evidence>
<organism evidence="1 2">
    <name type="scientific">Ambispora leptoticha</name>
    <dbReference type="NCBI Taxonomy" id="144679"/>
    <lineage>
        <taxon>Eukaryota</taxon>
        <taxon>Fungi</taxon>
        <taxon>Fungi incertae sedis</taxon>
        <taxon>Mucoromycota</taxon>
        <taxon>Glomeromycotina</taxon>
        <taxon>Glomeromycetes</taxon>
        <taxon>Archaeosporales</taxon>
        <taxon>Ambisporaceae</taxon>
        <taxon>Ambispora</taxon>
    </lineage>
</organism>
<dbReference type="Proteomes" id="UP000789508">
    <property type="component" value="Unassembled WGS sequence"/>
</dbReference>
<feature type="non-terminal residue" evidence="1">
    <location>
        <position position="1"/>
    </location>
</feature>
<name>A0A9N9N3E1_9GLOM</name>
<keyword evidence="2" id="KW-1185">Reference proteome</keyword>
<gene>
    <name evidence="1" type="ORF">ALEPTO_LOCUS11482</name>
</gene>
<evidence type="ECO:0000313" key="1">
    <source>
        <dbReference type="EMBL" id="CAG8698639.1"/>
    </source>
</evidence>
<dbReference type="AlphaFoldDB" id="A0A9N9N3E1"/>
<reference evidence="1" key="1">
    <citation type="submission" date="2021-06" db="EMBL/GenBank/DDBJ databases">
        <authorList>
            <person name="Kallberg Y."/>
            <person name="Tangrot J."/>
            <person name="Rosling A."/>
        </authorList>
    </citation>
    <scope>NUCLEOTIDE SEQUENCE</scope>
    <source>
        <strain evidence="1">FL130A</strain>
    </source>
</reference>
<protein>
    <submittedName>
        <fullName evidence="1">12446_t:CDS:1</fullName>
    </submittedName>
</protein>
<sequence>MMNDYEERNARPRLLEVSDGVKGEVIVLSDDDDDAKIVSAKKKVILS</sequence>
<comment type="caution">
    <text evidence="1">The sequence shown here is derived from an EMBL/GenBank/DDBJ whole genome shotgun (WGS) entry which is preliminary data.</text>
</comment>
<accession>A0A9N9N3E1</accession>